<reference evidence="3" key="1">
    <citation type="journal article" date="2019" name="Int. J. Syst. Evol. Microbiol.">
        <title>The Global Catalogue of Microorganisms (GCM) 10K type strain sequencing project: providing services to taxonomists for standard genome sequencing and annotation.</title>
        <authorList>
            <consortium name="The Broad Institute Genomics Platform"/>
            <consortium name="The Broad Institute Genome Sequencing Center for Infectious Disease"/>
            <person name="Wu L."/>
            <person name="Ma J."/>
        </authorList>
    </citation>
    <scope>NUCLEOTIDE SEQUENCE [LARGE SCALE GENOMIC DNA]</scope>
    <source>
        <strain evidence="3">JCM 17217</strain>
    </source>
</reference>
<sequence length="116" mass="12339">MPPKLSLTDTPIGKTTSETGLTEPETGKTMSEISLTETSAGKTANESTIADHLMVGKTGNKGGRPPKPVSTTAVTWSVRGVGFSLQRGEKLRLGSHYLTRQPQSDTLIRETVIKGT</sequence>
<dbReference type="Proteomes" id="UP001501556">
    <property type="component" value="Unassembled WGS sequence"/>
</dbReference>
<gene>
    <name evidence="2" type="ORF">GCM10022407_23120</name>
</gene>
<evidence type="ECO:0000256" key="1">
    <source>
        <dbReference type="SAM" id="MobiDB-lite"/>
    </source>
</evidence>
<feature type="region of interest" description="Disordered" evidence="1">
    <location>
        <begin position="1"/>
        <end position="48"/>
    </location>
</feature>
<dbReference type="EMBL" id="BAABDI010000014">
    <property type="protein sequence ID" value="GAA3977137.1"/>
    <property type="molecule type" value="Genomic_DNA"/>
</dbReference>
<dbReference type="RefSeq" id="WP_345124407.1">
    <property type="nucleotide sequence ID" value="NZ_BAABDI010000014.1"/>
</dbReference>
<keyword evidence="3" id="KW-1185">Reference proteome</keyword>
<name>A0ABP7Q632_9BACT</name>
<evidence type="ECO:0000313" key="2">
    <source>
        <dbReference type="EMBL" id="GAA3977137.1"/>
    </source>
</evidence>
<proteinExistence type="predicted"/>
<comment type="caution">
    <text evidence="2">The sequence shown here is derived from an EMBL/GenBank/DDBJ whole genome shotgun (WGS) entry which is preliminary data.</text>
</comment>
<accession>A0ABP7Q632</accession>
<evidence type="ECO:0000313" key="3">
    <source>
        <dbReference type="Proteomes" id="UP001501556"/>
    </source>
</evidence>
<protein>
    <submittedName>
        <fullName evidence="2">Uncharacterized protein</fullName>
    </submittedName>
</protein>
<feature type="compositionally biased region" description="Polar residues" evidence="1">
    <location>
        <begin position="28"/>
        <end position="48"/>
    </location>
</feature>
<feature type="compositionally biased region" description="Polar residues" evidence="1">
    <location>
        <begin position="7"/>
        <end position="20"/>
    </location>
</feature>
<organism evidence="2 3">
    <name type="scientific">Hymenobacter antarcticus</name>
    <dbReference type="NCBI Taxonomy" id="486270"/>
    <lineage>
        <taxon>Bacteria</taxon>
        <taxon>Pseudomonadati</taxon>
        <taxon>Bacteroidota</taxon>
        <taxon>Cytophagia</taxon>
        <taxon>Cytophagales</taxon>
        <taxon>Hymenobacteraceae</taxon>
        <taxon>Hymenobacter</taxon>
    </lineage>
</organism>